<feature type="domain" description="Acylphosphatase-like" evidence="7">
    <location>
        <begin position="23"/>
        <end position="109"/>
    </location>
</feature>
<dbReference type="STRING" id="1121001.SAMN02745857_03474"/>
<dbReference type="PROSITE" id="PS51160">
    <property type="entry name" value="ACYLPHOSPHATASE_3"/>
    <property type="match status" value="1"/>
</dbReference>
<dbReference type="PROSITE" id="PS00151">
    <property type="entry name" value="ACYLPHOSPHATASE_2"/>
    <property type="match status" value="1"/>
</dbReference>
<evidence type="ECO:0000256" key="3">
    <source>
        <dbReference type="ARBA" id="ARBA00047645"/>
    </source>
</evidence>
<dbReference type="InterPro" id="IPR036046">
    <property type="entry name" value="Acylphosphatase-like_dom_sf"/>
</dbReference>
<proteinExistence type="inferred from homology"/>
<comment type="similarity">
    <text evidence="1 6">Belongs to the acylphosphatase family.</text>
</comment>
<dbReference type="EMBL" id="FWXD01000026">
    <property type="protein sequence ID" value="SMC28902.1"/>
    <property type="molecule type" value="Genomic_DNA"/>
</dbReference>
<evidence type="ECO:0000256" key="4">
    <source>
        <dbReference type="PROSITE-ProRule" id="PRU00520"/>
    </source>
</evidence>
<feature type="active site" evidence="4">
    <location>
        <position position="56"/>
    </location>
</feature>
<protein>
    <recommendedName>
        <fullName evidence="2 4">Acylphosphatase</fullName>
        <ecNumber evidence="2 4">3.6.1.7</ecNumber>
    </recommendedName>
</protein>
<dbReference type="AlphaFoldDB" id="A0A1W1XYD5"/>
<name>A0A1W1XYD5_9NEIS</name>
<dbReference type="InterPro" id="IPR020456">
    <property type="entry name" value="Acylphosphatase"/>
</dbReference>
<dbReference type="PRINTS" id="PR00112">
    <property type="entry name" value="ACYLPHPHTASE"/>
</dbReference>
<keyword evidence="4 5" id="KW-0378">Hydrolase</keyword>
<evidence type="ECO:0000256" key="1">
    <source>
        <dbReference type="ARBA" id="ARBA00005614"/>
    </source>
</evidence>
<dbReference type="EC" id="3.6.1.7" evidence="2 4"/>
<dbReference type="PROSITE" id="PS00150">
    <property type="entry name" value="ACYLPHOSPHATASE_1"/>
    <property type="match status" value="1"/>
</dbReference>
<reference evidence="8 9" key="1">
    <citation type="submission" date="2017-04" db="EMBL/GenBank/DDBJ databases">
        <authorList>
            <person name="Afonso C.L."/>
            <person name="Miller P.J."/>
            <person name="Scott M.A."/>
            <person name="Spackman E."/>
            <person name="Goraichik I."/>
            <person name="Dimitrov K.M."/>
            <person name="Suarez D.L."/>
            <person name="Swayne D.E."/>
        </authorList>
    </citation>
    <scope>NUCLEOTIDE SEQUENCE [LARGE SCALE GENOMIC DNA]</scope>
    <source>
        <strain evidence="8 9">DSM 23236</strain>
    </source>
</reference>
<evidence type="ECO:0000313" key="9">
    <source>
        <dbReference type="Proteomes" id="UP000192761"/>
    </source>
</evidence>
<dbReference type="Proteomes" id="UP000192761">
    <property type="component" value="Unassembled WGS sequence"/>
</dbReference>
<organism evidence="8 9">
    <name type="scientific">Andreprevotia lacus DSM 23236</name>
    <dbReference type="NCBI Taxonomy" id="1121001"/>
    <lineage>
        <taxon>Bacteria</taxon>
        <taxon>Pseudomonadati</taxon>
        <taxon>Pseudomonadota</taxon>
        <taxon>Betaproteobacteria</taxon>
        <taxon>Neisseriales</taxon>
        <taxon>Chitinibacteraceae</taxon>
        <taxon>Andreprevotia</taxon>
    </lineage>
</organism>
<keyword evidence="9" id="KW-1185">Reference proteome</keyword>
<dbReference type="Pfam" id="PF00708">
    <property type="entry name" value="Acylphosphatase"/>
    <property type="match status" value="1"/>
</dbReference>
<sequence>MLWMPAPSPETTTMSQPTPDITACLLRVYGVVQGVGFRYSTVLAARRIGVCGWVRNRRDGSVEIHAQGAAAAVEALAAWAQHGPPSAQVERLECSDAAAGLYDGFEEHPTL</sequence>
<comment type="catalytic activity">
    <reaction evidence="3 4 5">
        <text>an acyl phosphate + H2O = a carboxylate + phosphate + H(+)</text>
        <dbReference type="Rhea" id="RHEA:14965"/>
        <dbReference type="ChEBI" id="CHEBI:15377"/>
        <dbReference type="ChEBI" id="CHEBI:15378"/>
        <dbReference type="ChEBI" id="CHEBI:29067"/>
        <dbReference type="ChEBI" id="CHEBI:43474"/>
        <dbReference type="ChEBI" id="CHEBI:59918"/>
        <dbReference type="EC" id="3.6.1.7"/>
    </reaction>
</comment>
<accession>A0A1W1XYD5</accession>
<dbReference type="Gene3D" id="3.30.70.100">
    <property type="match status" value="1"/>
</dbReference>
<dbReference type="InterPro" id="IPR001792">
    <property type="entry name" value="Acylphosphatase-like_dom"/>
</dbReference>
<evidence type="ECO:0000259" key="7">
    <source>
        <dbReference type="PROSITE" id="PS51160"/>
    </source>
</evidence>
<evidence type="ECO:0000256" key="2">
    <source>
        <dbReference type="ARBA" id="ARBA00012150"/>
    </source>
</evidence>
<feature type="active site" evidence="4">
    <location>
        <position position="38"/>
    </location>
</feature>
<dbReference type="PANTHER" id="PTHR47268:SF4">
    <property type="entry name" value="ACYLPHOSPHATASE"/>
    <property type="match status" value="1"/>
</dbReference>
<evidence type="ECO:0000256" key="6">
    <source>
        <dbReference type="RuleBase" id="RU004168"/>
    </source>
</evidence>
<dbReference type="GO" id="GO:0003998">
    <property type="term" value="F:acylphosphatase activity"/>
    <property type="evidence" value="ECO:0007669"/>
    <property type="project" value="UniProtKB-EC"/>
</dbReference>
<evidence type="ECO:0000313" key="8">
    <source>
        <dbReference type="EMBL" id="SMC28902.1"/>
    </source>
</evidence>
<evidence type="ECO:0000256" key="5">
    <source>
        <dbReference type="RuleBase" id="RU000553"/>
    </source>
</evidence>
<gene>
    <name evidence="8" type="ORF">SAMN02745857_03474</name>
</gene>
<dbReference type="InterPro" id="IPR017968">
    <property type="entry name" value="Acylphosphatase_CS"/>
</dbReference>
<dbReference type="PANTHER" id="PTHR47268">
    <property type="entry name" value="ACYLPHOSPHATASE"/>
    <property type="match status" value="1"/>
</dbReference>
<dbReference type="SUPFAM" id="SSF54975">
    <property type="entry name" value="Acylphosphatase/BLUF domain-like"/>
    <property type="match status" value="1"/>
</dbReference>